<keyword evidence="4" id="KW-0653">Protein transport</keyword>
<evidence type="ECO:0000256" key="4">
    <source>
        <dbReference type="ARBA" id="ARBA00022927"/>
    </source>
</evidence>
<dbReference type="EnsemblMetazoa" id="CapteT194949">
    <property type="protein sequence ID" value="CapteP194949"/>
    <property type="gene ID" value="CapteG194949"/>
</dbReference>
<keyword evidence="3" id="KW-0732">Signal</keyword>
<comment type="subcellular location">
    <subcellularLocation>
        <location evidence="1">Preautophagosomal structure membrane</location>
        <topology evidence="1">Single-pass type I membrane protein</topology>
    </subcellularLocation>
</comment>
<keyword evidence="4" id="KW-0813">Transport</keyword>
<sequence>MRLLGVCLAAFSRSPRRLFSVDRSTSDRPPPVCITPVDTCGCETDQGIVDLSPLDNSAEGKPRFVDEPDPTGYNFYSYNPCTPFTEVTCNNVMVCQKIDYGGGMTNYYSLGDANSQKWDTSSSGSLLLTYASTMPARQQFKLTSKYACPRPSSGGGLSAGSILLITATVLLVAYLSVGIVFNVVKNGASGADVVPNKDWWLALPGLAKDGGLFVVQKIRGGKSTEYDKV</sequence>
<dbReference type="PANTHER" id="PTHR15071:SF0">
    <property type="entry name" value="MANNOSE 6-PHOSPHATE RECEPTOR-LIKE PROTEIN 1"/>
    <property type="match status" value="1"/>
</dbReference>
<dbReference type="OMA" id="CENIAVC"/>
<dbReference type="HOGENOM" id="CLU_058440_1_0_1"/>
<keyword evidence="10" id="KW-1185">Reference proteome</keyword>
<dbReference type="OrthoDB" id="29460at2759"/>
<evidence type="ECO:0000256" key="6">
    <source>
        <dbReference type="ARBA" id="ARBA00023136"/>
    </source>
</evidence>
<reference evidence="8 10" key="2">
    <citation type="journal article" date="2013" name="Nature">
        <title>Insights into bilaterian evolution from three spiralian genomes.</title>
        <authorList>
            <person name="Simakov O."/>
            <person name="Marletaz F."/>
            <person name="Cho S.J."/>
            <person name="Edsinger-Gonzales E."/>
            <person name="Havlak P."/>
            <person name="Hellsten U."/>
            <person name="Kuo D.H."/>
            <person name="Larsson T."/>
            <person name="Lv J."/>
            <person name="Arendt D."/>
            <person name="Savage R."/>
            <person name="Osoegawa K."/>
            <person name="de Jong P."/>
            <person name="Grimwood J."/>
            <person name="Chapman J.A."/>
            <person name="Shapiro H."/>
            <person name="Aerts A."/>
            <person name="Otillar R.P."/>
            <person name="Terry A.Y."/>
            <person name="Boore J.L."/>
            <person name="Grigoriev I.V."/>
            <person name="Lindberg D.R."/>
            <person name="Seaver E.C."/>
            <person name="Weisblat D.A."/>
            <person name="Putnam N.H."/>
            <person name="Rokhsar D.S."/>
        </authorList>
    </citation>
    <scope>NUCLEOTIDE SEQUENCE</scope>
    <source>
        <strain evidence="8 10">I ESC-2004</strain>
    </source>
</reference>
<gene>
    <name evidence="8" type="ORF">CAPTEDRAFT_194949</name>
</gene>
<evidence type="ECO:0000256" key="1">
    <source>
        <dbReference type="ARBA" id="ARBA00004472"/>
    </source>
</evidence>
<dbReference type="SUPFAM" id="SSF50911">
    <property type="entry name" value="Mannose 6-phosphate receptor domain"/>
    <property type="match status" value="1"/>
</dbReference>
<keyword evidence="6 7" id="KW-0472">Membrane</keyword>
<name>R7VLQ8_CAPTE</name>
<feature type="transmembrane region" description="Helical" evidence="7">
    <location>
        <begin position="157"/>
        <end position="181"/>
    </location>
</feature>
<evidence type="ECO:0000313" key="9">
    <source>
        <dbReference type="EnsemblMetazoa" id="CapteP194949"/>
    </source>
</evidence>
<dbReference type="Pfam" id="PF09451">
    <property type="entry name" value="ATG27"/>
    <property type="match status" value="1"/>
</dbReference>
<reference evidence="9" key="3">
    <citation type="submission" date="2015-06" db="UniProtKB">
        <authorList>
            <consortium name="EnsemblMetazoa"/>
        </authorList>
    </citation>
    <scope>IDENTIFICATION</scope>
</reference>
<evidence type="ECO:0008006" key="11">
    <source>
        <dbReference type="Google" id="ProtNLM"/>
    </source>
</evidence>
<dbReference type="PANTHER" id="PTHR15071">
    <property type="entry name" value="MANNOSE-6-PHOSPHATE RECEPTOR FAMILY MEMBER"/>
    <property type="match status" value="1"/>
</dbReference>
<keyword evidence="5 7" id="KW-1133">Transmembrane helix</keyword>
<evidence type="ECO:0000256" key="2">
    <source>
        <dbReference type="ARBA" id="ARBA00022692"/>
    </source>
</evidence>
<dbReference type="AlphaFoldDB" id="R7VLQ8"/>
<dbReference type="InterPro" id="IPR009011">
    <property type="entry name" value="Man6P_isomerase_rcpt-bd_dom_sf"/>
</dbReference>
<dbReference type="GO" id="GO:0000139">
    <property type="term" value="C:Golgi membrane"/>
    <property type="evidence" value="ECO:0007669"/>
    <property type="project" value="UniProtKB-SubCell"/>
</dbReference>
<reference evidence="10" key="1">
    <citation type="submission" date="2012-12" db="EMBL/GenBank/DDBJ databases">
        <authorList>
            <person name="Hellsten U."/>
            <person name="Grimwood J."/>
            <person name="Chapman J.A."/>
            <person name="Shapiro H."/>
            <person name="Aerts A."/>
            <person name="Otillar R.P."/>
            <person name="Terry A.Y."/>
            <person name="Boore J.L."/>
            <person name="Simakov O."/>
            <person name="Marletaz F."/>
            <person name="Cho S.-J."/>
            <person name="Edsinger-Gonzales E."/>
            <person name="Havlak P."/>
            <person name="Kuo D.-H."/>
            <person name="Larsson T."/>
            <person name="Lv J."/>
            <person name="Arendt D."/>
            <person name="Savage R."/>
            <person name="Osoegawa K."/>
            <person name="de Jong P."/>
            <person name="Lindberg D.R."/>
            <person name="Seaver E.C."/>
            <person name="Weisblat D.A."/>
            <person name="Putnam N.H."/>
            <person name="Grigoriev I.V."/>
            <person name="Rokhsar D.S."/>
        </authorList>
    </citation>
    <scope>NUCLEOTIDE SEQUENCE</scope>
    <source>
        <strain evidence="10">I ESC-2004</strain>
    </source>
</reference>
<evidence type="ECO:0000313" key="10">
    <source>
        <dbReference type="Proteomes" id="UP000014760"/>
    </source>
</evidence>
<proteinExistence type="predicted"/>
<dbReference type="EMBL" id="KB292298">
    <property type="protein sequence ID" value="ELU17815.1"/>
    <property type="molecule type" value="Genomic_DNA"/>
</dbReference>
<accession>R7VLQ8</accession>
<dbReference type="Proteomes" id="UP000014760">
    <property type="component" value="Unassembled WGS sequence"/>
</dbReference>
<dbReference type="GO" id="GO:0015031">
    <property type="term" value="P:protein transport"/>
    <property type="evidence" value="ECO:0007669"/>
    <property type="project" value="UniProtKB-KW"/>
</dbReference>
<dbReference type="Gene3D" id="2.70.130.10">
    <property type="entry name" value="Mannose-6-phosphate receptor binding domain"/>
    <property type="match status" value="1"/>
</dbReference>
<evidence type="ECO:0000256" key="7">
    <source>
        <dbReference type="SAM" id="Phobius"/>
    </source>
</evidence>
<dbReference type="InterPro" id="IPR018939">
    <property type="entry name" value="Autophagy-rel_prot_27"/>
</dbReference>
<keyword evidence="2 7" id="KW-0812">Transmembrane</keyword>
<dbReference type="EMBL" id="AMQN01003942">
    <property type="status" value="NOT_ANNOTATED_CDS"/>
    <property type="molecule type" value="Genomic_DNA"/>
</dbReference>
<evidence type="ECO:0000313" key="8">
    <source>
        <dbReference type="EMBL" id="ELU17815.1"/>
    </source>
</evidence>
<evidence type="ECO:0000256" key="5">
    <source>
        <dbReference type="ARBA" id="ARBA00022989"/>
    </source>
</evidence>
<protein>
    <recommendedName>
        <fullName evidence="11">Cation-dependent mannose-6-phosphate receptor</fullName>
    </recommendedName>
</protein>
<dbReference type="GO" id="GO:0005802">
    <property type="term" value="C:trans-Golgi network"/>
    <property type="evidence" value="ECO:0007669"/>
    <property type="project" value="TreeGrafter"/>
</dbReference>
<evidence type="ECO:0000256" key="3">
    <source>
        <dbReference type="ARBA" id="ARBA00022729"/>
    </source>
</evidence>
<dbReference type="GO" id="GO:0034045">
    <property type="term" value="C:phagophore assembly site membrane"/>
    <property type="evidence" value="ECO:0007669"/>
    <property type="project" value="UniProtKB-SubCell"/>
</dbReference>
<organism evidence="8">
    <name type="scientific">Capitella teleta</name>
    <name type="common">Polychaete worm</name>
    <dbReference type="NCBI Taxonomy" id="283909"/>
    <lineage>
        <taxon>Eukaryota</taxon>
        <taxon>Metazoa</taxon>
        <taxon>Spiralia</taxon>
        <taxon>Lophotrochozoa</taxon>
        <taxon>Annelida</taxon>
        <taxon>Polychaeta</taxon>
        <taxon>Sedentaria</taxon>
        <taxon>Scolecida</taxon>
        <taxon>Capitellidae</taxon>
        <taxon>Capitella</taxon>
    </lineage>
</organism>